<dbReference type="STRING" id="1091494.MEALZ_3236"/>
<evidence type="ECO:0000256" key="10">
    <source>
        <dbReference type="SAM" id="MobiDB-lite"/>
    </source>
</evidence>
<dbReference type="Pfam" id="PF21305">
    <property type="entry name" value="type_II_gspD_N0"/>
    <property type="match status" value="1"/>
</dbReference>
<keyword evidence="2 9" id="KW-0813">Transport</keyword>
<evidence type="ECO:0000256" key="2">
    <source>
        <dbReference type="ARBA" id="ARBA00022448"/>
    </source>
</evidence>
<dbReference type="InterPro" id="IPR011662">
    <property type="entry name" value="Secretin/TonB_short_N"/>
</dbReference>
<dbReference type="PANTHER" id="PTHR30604:SF1">
    <property type="entry name" value="DNA UTILIZATION PROTEIN HOFQ"/>
    <property type="match status" value="1"/>
</dbReference>
<dbReference type="Gene3D" id="3.30.1370.120">
    <property type="match status" value="1"/>
</dbReference>
<gene>
    <name evidence="12" type="ordered locus">MEALZ_3236</name>
</gene>
<dbReference type="Gene3D" id="2.60.40.3500">
    <property type="match status" value="1"/>
</dbReference>
<reference evidence="13" key="1">
    <citation type="journal article" date="2012" name="J. Bacteriol.">
        <title>Genome sequence of the haloalkaliphilic methanotrophic bacterium Methylomicrobium alcaliphilum 20Z.</title>
        <authorList>
            <person name="Vuilleumier S."/>
            <person name="Khmelenina V.N."/>
            <person name="Bringel F."/>
            <person name="Reshetnikov A.S."/>
            <person name="Lajus A."/>
            <person name="Mangenot S."/>
            <person name="Rouy Z."/>
            <person name="Op den Camp H.J."/>
            <person name="Jetten M.S."/>
            <person name="Dispirito A.A."/>
            <person name="Dunfield P."/>
            <person name="Klotz M.G."/>
            <person name="Semrau J.D."/>
            <person name="Stein L.Y."/>
            <person name="Barbe V."/>
            <person name="Medigue C."/>
            <person name="Trotsenko Y.A."/>
            <person name="Kalyuzhnaya M.G."/>
        </authorList>
    </citation>
    <scope>NUCLEOTIDE SEQUENCE [LARGE SCALE GENOMIC DNA]</scope>
    <source>
        <strain evidence="13">DSM 19304 / NCIMB 14124 / VKM B-2133 / 20Z</strain>
    </source>
</reference>
<dbReference type="InterPro" id="IPR001775">
    <property type="entry name" value="GspD/PilQ"/>
</dbReference>
<dbReference type="EMBL" id="FO082060">
    <property type="protein sequence ID" value="CCE24901.1"/>
    <property type="molecule type" value="Genomic_DNA"/>
</dbReference>
<evidence type="ECO:0000256" key="1">
    <source>
        <dbReference type="ARBA" id="ARBA00004370"/>
    </source>
</evidence>
<dbReference type="AlphaFoldDB" id="G4T490"/>
<dbReference type="SMART" id="SM00965">
    <property type="entry name" value="STN"/>
    <property type="match status" value="1"/>
</dbReference>
<dbReference type="GO" id="GO:0009306">
    <property type="term" value="P:protein secretion"/>
    <property type="evidence" value="ECO:0007669"/>
    <property type="project" value="InterPro"/>
</dbReference>
<dbReference type="NCBIfam" id="TIGR02515">
    <property type="entry name" value="IV_pilus_PilQ"/>
    <property type="match status" value="1"/>
</dbReference>
<dbReference type="Gene3D" id="3.30.1370.130">
    <property type="match status" value="1"/>
</dbReference>
<dbReference type="Proteomes" id="UP000008315">
    <property type="component" value="Chromosome"/>
</dbReference>
<keyword evidence="3" id="KW-0812">Transmembrane</keyword>
<accession>G4T490</accession>
<dbReference type="PANTHER" id="PTHR30604">
    <property type="entry name" value="PROTEIN TRANSPORT PROTEIN HOFQ"/>
    <property type="match status" value="1"/>
</dbReference>
<dbReference type="Pfam" id="PF03958">
    <property type="entry name" value="Secretin_N"/>
    <property type="match status" value="1"/>
</dbReference>
<keyword evidence="7" id="KW-0998">Cell outer membrane</keyword>
<dbReference type="InterPro" id="IPR021731">
    <property type="entry name" value="AMIN_dom"/>
</dbReference>
<dbReference type="Gene3D" id="2.60.40.3470">
    <property type="match status" value="1"/>
</dbReference>
<dbReference type="InterPro" id="IPR051808">
    <property type="entry name" value="Type_IV_pilus_biogenesis"/>
</dbReference>
<feature type="domain" description="Secretin/TonB short N-terminal" evidence="11">
    <location>
        <begin position="320"/>
        <end position="368"/>
    </location>
</feature>
<evidence type="ECO:0000256" key="6">
    <source>
        <dbReference type="ARBA" id="ARBA00023136"/>
    </source>
</evidence>
<evidence type="ECO:0000256" key="7">
    <source>
        <dbReference type="ARBA" id="ARBA00023237"/>
    </source>
</evidence>
<dbReference type="InterPro" id="IPR004846">
    <property type="entry name" value="T2SS/T3SS_dom"/>
</dbReference>
<dbReference type="InterPro" id="IPR038591">
    <property type="entry name" value="NolW-like_sf"/>
</dbReference>
<keyword evidence="6" id="KW-0472">Membrane</keyword>
<name>G4T490_META2</name>
<organism evidence="12 13">
    <name type="scientific">Methylotuvimicrobium alcaliphilum (strain DSM 19304 / NCIMB 14124 / VKM B-2133 / 20Z)</name>
    <name type="common">Methylomicrobium alcaliphilum</name>
    <dbReference type="NCBI Taxonomy" id="1091494"/>
    <lineage>
        <taxon>Bacteria</taxon>
        <taxon>Pseudomonadati</taxon>
        <taxon>Pseudomonadota</taxon>
        <taxon>Gammaproteobacteria</taxon>
        <taxon>Methylococcales</taxon>
        <taxon>Methylococcaceae</taxon>
        <taxon>Methylotuvimicrobium</taxon>
    </lineage>
</organism>
<keyword evidence="4" id="KW-0732">Signal</keyword>
<feature type="compositionally biased region" description="Polar residues" evidence="10">
    <location>
        <begin position="478"/>
        <end position="487"/>
    </location>
</feature>
<keyword evidence="13" id="KW-1185">Reference proteome</keyword>
<keyword evidence="5" id="KW-0653">Protein transport</keyword>
<evidence type="ECO:0000313" key="13">
    <source>
        <dbReference type="Proteomes" id="UP000008315"/>
    </source>
</evidence>
<dbReference type="PRINTS" id="PR00811">
    <property type="entry name" value="BCTERIALGSPD"/>
</dbReference>
<proteinExistence type="inferred from homology"/>
<dbReference type="InterPro" id="IPR049371">
    <property type="entry name" value="GspD-like_N0"/>
</dbReference>
<protein>
    <submittedName>
        <fullName evidence="12">Type IV pilus secretin PilQ</fullName>
    </submittedName>
</protein>
<dbReference type="PATRIC" id="fig|271065.3.peg.3330"/>
<evidence type="ECO:0000256" key="3">
    <source>
        <dbReference type="ARBA" id="ARBA00022692"/>
    </source>
</evidence>
<evidence type="ECO:0000256" key="8">
    <source>
        <dbReference type="RuleBase" id="RU004003"/>
    </source>
</evidence>
<evidence type="ECO:0000256" key="4">
    <source>
        <dbReference type="ARBA" id="ARBA00022729"/>
    </source>
</evidence>
<dbReference type="Pfam" id="PF00263">
    <property type="entry name" value="Secretin"/>
    <property type="match status" value="1"/>
</dbReference>
<dbReference type="InterPro" id="IPR005644">
    <property type="entry name" value="NolW-like"/>
</dbReference>
<dbReference type="InterPro" id="IPR013355">
    <property type="entry name" value="Pilus_4_PilQ"/>
</dbReference>
<evidence type="ECO:0000256" key="5">
    <source>
        <dbReference type="ARBA" id="ARBA00022927"/>
    </source>
</evidence>
<feature type="region of interest" description="Disordered" evidence="10">
    <location>
        <begin position="473"/>
        <end position="495"/>
    </location>
</feature>
<evidence type="ECO:0000256" key="9">
    <source>
        <dbReference type="RuleBase" id="RU004004"/>
    </source>
</evidence>
<dbReference type="KEGG" id="mah:MEALZ_3236"/>
<dbReference type="HOGENOM" id="CLU_006756_0_1_6"/>
<dbReference type="GO" id="GO:0009279">
    <property type="term" value="C:cell outer membrane"/>
    <property type="evidence" value="ECO:0007669"/>
    <property type="project" value="UniProtKB-SubCell"/>
</dbReference>
<sequence length="794" mass="86242">MSIQGSKNMNRVTKPLWKTIFAGIFLCVFQFAVQASEVQIQNLDFTRLSGGRLQLQLELDGPAPAPRVFHTDNPARIALDFSGVKSGLSKKKFPINLDAADSVYVAESGGRLRVVINLISSVPYETRTEGNKVFVTLTGAAQAEAPVVRPETSIVATAAQQARSDVMAQFLPEQGIKGVDFRRGPRGEGRILVSLSEPNTMVNTREVGGKVEIYFVNTRLPERLSKRYDVSEFATPVKSFDAVSSRQEAKITVDLQSPLYEYSQFQSEGMLTVEFRPLTQAEKDFIDSQKDRYTGDRLSLNFQDIEIRSVITLLSEFTGQNVVAGDEVTGRITLKLDDVPWDEALDFIMMTKGLEKYHTGNVTLIAPVGKIKEYKEKQRETEKVVEQLEPLRTEYIKINFARAEGFKNLLYGFDAGTFGQCGIVPEQSEGGQTTGQFGMGGMQGRGGAQGGMGGGTGGAMGGMGGMGGAMGGMGGGSSAQLRRQSGTEGEEDYSMLSPRGTVVVDARTNTLIVRETAQRLEEIRKLIAKLDLPVRQVMIESRIVIAANTFARDLGVRFGVTKQAAIGSGKSFAIGGAGTQSNANALPNADGNIGEISDQLVDLGLQAFNKTPYGALGMTLARAADYVLNLELTALQDEGRAEIVANPRVMTSDRCQARIKQGFEVPFQSSSGNLGTNIEFKEAELVLDVTPQITPDGTIQMGLLITKNEPDFNRAILGQPPIVTNVQMLDGETVVLGGVFENTVSDLKNSIPFFGDIPGIGFLFRRNEKLDDKSELLIFVTPKIVHDNLASEKY</sequence>
<dbReference type="Pfam" id="PF11741">
    <property type="entry name" value="AMIN"/>
    <property type="match status" value="2"/>
</dbReference>
<comment type="similarity">
    <text evidence="8">Belongs to the bacterial secretin family.</text>
</comment>
<evidence type="ECO:0000313" key="12">
    <source>
        <dbReference type="EMBL" id="CCE24901.1"/>
    </source>
</evidence>
<evidence type="ECO:0000259" key="11">
    <source>
        <dbReference type="SMART" id="SM00965"/>
    </source>
</evidence>
<comment type="subcellular location">
    <subcellularLocation>
        <location evidence="9">Cell outer membrane</location>
    </subcellularLocation>
    <subcellularLocation>
        <location evidence="1">Membrane</location>
    </subcellularLocation>
</comment>